<keyword evidence="5" id="KW-0131">Cell cycle</keyword>
<evidence type="ECO:0000256" key="7">
    <source>
        <dbReference type="SAM" id="Phobius"/>
    </source>
</evidence>
<dbReference type="PANTHER" id="PTHR37820">
    <property type="entry name" value="CELL DIVISION PROTEIN DIVIB"/>
    <property type="match status" value="1"/>
</dbReference>
<dbReference type="Pfam" id="PF03799">
    <property type="entry name" value="FtsQ_DivIB_C"/>
    <property type="match status" value="1"/>
</dbReference>
<dbReference type="Gene3D" id="3.40.50.10960">
    <property type="match status" value="1"/>
</dbReference>
<dbReference type="Gene3D" id="3.10.20.310">
    <property type="entry name" value="membrane protein fhac"/>
    <property type="match status" value="1"/>
</dbReference>
<dbReference type="GO" id="GO:0005886">
    <property type="term" value="C:plasma membrane"/>
    <property type="evidence" value="ECO:0007669"/>
    <property type="project" value="TreeGrafter"/>
</dbReference>
<keyword evidence="7" id="KW-0472">Membrane</keyword>
<comment type="caution">
    <text evidence="10">The sequence shown here is derived from an EMBL/GenBank/DDBJ whole genome shotgun (WGS) entry which is preliminary data.</text>
</comment>
<dbReference type="RefSeq" id="WP_108390879.1">
    <property type="nucleotide sequence ID" value="NZ_CP026949.1"/>
</dbReference>
<dbReference type="GO" id="GO:0051301">
    <property type="term" value="P:cell division"/>
    <property type="evidence" value="ECO:0007669"/>
    <property type="project" value="UniProtKB-KW"/>
</dbReference>
<dbReference type="InterPro" id="IPR013685">
    <property type="entry name" value="POTRA_FtsQ_type"/>
</dbReference>
<dbReference type="EMBL" id="QEFB01000001">
    <property type="protein sequence ID" value="PWC07844.1"/>
    <property type="molecule type" value="Genomic_DNA"/>
</dbReference>
<dbReference type="InterPro" id="IPR005548">
    <property type="entry name" value="Cell_div_FtsQ/DivIB_C"/>
</dbReference>
<evidence type="ECO:0000313" key="10">
    <source>
        <dbReference type="EMBL" id="PWC07844.1"/>
    </source>
</evidence>
<keyword evidence="11" id="KW-1185">Reference proteome</keyword>
<evidence type="ECO:0000259" key="9">
    <source>
        <dbReference type="Pfam" id="PF08478"/>
    </source>
</evidence>
<proteinExistence type="predicted"/>
<reference evidence="11" key="1">
    <citation type="submission" date="2018-04" db="EMBL/GenBank/DDBJ databases">
        <authorList>
            <person name="Liu S."/>
            <person name="Wang Z."/>
            <person name="Li J."/>
        </authorList>
    </citation>
    <scope>NUCLEOTIDE SEQUENCE [LARGE SCALE GENOMIC DNA]</scope>
    <source>
        <strain evidence="11">622</strain>
    </source>
</reference>
<dbReference type="PANTHER" id="PTHR37820:SF1">
    <property type="entry name" value="CELL DIVISION PROTEIN FTSQ"/>
    <property type="match status" value="1"/>
</dbReference>
<evidence type="ECO:0000259" key="8">
    <source>
        <dbReference type="Pfam" id="PF03799"/>
    </source>
</evidence>
<keyword evidence="4 7" id="KW-1133">Transmembrane helix</keyword>
<evidence type="ECO:0000256" key="2">
    <source>
        <dbReference type="ARBA" id="ARBA00022618"/>
    </source>
</evidence>
<dbReference type="Proteomes" id="UP000244962">
    <property type="component" value="Unassembled WGS sequence"/>
</dbReference>
<evidence type="ECO:0000313" key="11">
    <source>
        <dbReference type="Proteomes" id="UP000244962"/>
    </source>
</evidence>
<name>A0A2U1TG36_9MICO</name>
<feature type="transmembrane region" description="Helical" evidence="7">
    <location>
        <begin position="119"/>
        <end position="138"/>
    </location>
</feature>
<keyword evidence="3 7" id="KW-0812">Transmembrane</keyword>
<feature type="domain" description="POTRA" evidence="9">
    <location>
        <begin position="143"/>
        <end position="210"/>
    </location>
</feature>
<feature type="domain" description="Cell division protein FtsQ/DivIB C-terminal" evidence="8">
    <location>
        <begin position="219"/>
        <end position="317"/>
    </location>
</feature>
<evidence type="ECO:0000256" key="1">
    <source>
        <dbReference type="ARBA" id="ARBA00022475"/>
    </source>
</evidence>
<evidence type="ECO:0000256" key="6">
    <source>
        <dbReference type="SAM" id="MobiDB-lite"/>
    </source>
</evidence>
<keyword evidence="2 10" id="KW-0132">Cell division</keyword>
<organism evidence="10 11">
    <name type="scientific">Mycetocola zhujimingii</name>
    <dbReference type="NCBI Taxonomy" id="2079792"/>
    <lineage>
        <taxon>Bacteria</taxon>
        <taxon>Bacillati</taxon>
        <taxon>Actinomycetota</taxon>
        <taxon>Actinomycetes</taxon>
        <taxon>Micrococcales</taxon>
        <taxon>Microbacteriaceae</taxon>
        <taxon>Mycetocola</taxon>
    </lineage>
</organism>
<feature type="compositionally biased region" description="Polar residues" evidence="6">
    <location>
        <begin position="77"/>
        <end position="91"/>
    </location>
</feature>
<dbReference type="AlphaFoldDB" id="A0A2U1TG36"/>
<gene>
    <name evidence="10" type="ORF">DF223_00300</name>
</gene>
<sequence length="335" mass="35365">MKRPSGFTPQRPANPPADPRADRSADAVGRDGATGHSDRARNANRPGNGGRVEDPQRSAADPIPLFTVDEEKESRAGSASTPTDAGSTTLRQARKLRKRLERAEVKRFTAGSRRLRRNWLIGIGSIVGLALAAVLAAYTPLLSVREIQVEGAFLVNSDAVVDDLSSQLGSPFPLVDDTAIKAALVTYPLIESYSVQARPPSTLVVRLVERTPVGVLPNADGFSVVDAAGVVIADSATRPPNYPLIAVGGGSDTDAFTAAAATLRSLPAEFLATVDEVTATTKDDVTLTLRDSESTVVWGSADESKLKAYTLTKLMASQPGFDVYDVSSPSVAVVR</sequence>
<protein>
    <submittedName>
        <fullName evidence="10">Cell division protein FtsQ</fullName>
    </submittedName>
</protein>
<dbReference type="KEGG" id="myl:C3E77_06480"/>
<feature type="region of interest" description="Disordered" evidence="6">
    <location>
        <begin position="1"/>
        <end position="92"/>
    </location>
</feature>
<keyword evidence="1" id="KW-1003">Cell membrane</keyword>
<dbReference type="InterPro" id="IPR050487">
    <property type="entry name" value="FtsQ_DivIB"/>
</dbReference>
<evidence type="ECO:0000256" key="4">
    <source>
        <dbReference type="ARBA" id="ARBA00022989"/>
    </source>
</evidence>
<dbReference type="Pfam" id="PF08478">
    <property type="entry name" value="POTRA_1"/>
    <property type="match status" value="1"/>
</dbReference>
<accession>A0A2U1TG36</accession>
<dbReference type="OrthoDB" id="4793367at2"/>
<evidence type="ECO:0000256" key="3">
    <source>
        <dbReference type="ARBA" id="ARBA00022692"/>
    </source>
</evidence>
<evidence type="ECO:0000256" key="5">
    <source>
        <dbReference type="ARBA" id="ARBA00023306"/>
    </source>
</evidence>
<feature type="compositionally biased region" description="Basic and acidic residues" evidence="6">
    <location>
        <begin position="19"/>
        <end position="29"/>
    </location>
</feature>